<keyword evidence="5" id="KW-1185">Reference proteome</keyword>
<protein>
    <submittedName>
        <fullName evidence="4">Transcriptional attenuator, LytR family</fullName>
    </submittedName>
</protein>
<dbReference type="NCBIfam" id="TIGR00350">
    <property type="entry name" value="lytR_cpsA_psr"/>
    <property type="match status" value="1"/>
</dbReference>
<keyword evidence="2" id="KW-1133">Transmembrane helix</keyword>
<feature type="domain" description="Cell envelope-related transcriptional attenuator" evidence="3">
    <location>
        <begin position="115"/>
        <end position="271"/>
    </location>
</feature>
<gene>
    <name evidence="4" type="ORF">SAMN04487772_10689</name>
</gene>
<dbReference type="AlphaFoldDB" id="A0A1I0AY08"/>
<reference evidence="4 5" key="1">
    <citation type="submission" date="2016-10" db="EMBL/GenBank/DDBJ databases">
        <authorList>
            <person name="de Groot N.N."/>
        </authorList>
    </citation>
    <scope>NUCLEOTIDE SEQUENCE [LARGE SCALE GENOMIC DNA]</scope>
    <source>
        <strain evidence="4 5">DSM 1801</strain>
    </source>
</reference>
<evidence type="ECO:0000256" key="1">
    <source>
        <dbReference type="ARBA" id="ARBA00006068"/>
    </source>
</evidence>
<evidence type="ECO:0000259" key="3">
    <source>
        <dbReference type="Pfam" id="PF03816"/>
    </source>
</evidence>
<dbReference type="InterPro" id="IPR050922">
    <property type="entry name" value="LytR/CpsA/Psr_CW_biosynth"/>
</dbReference>
<evidence type="ECO:0000256" key="2">
    <source>
        <dbReference type="SAM" id="Phobius"/>
    </source>
</evidence>
<dbReference type="PANTHER" id="PTHR33392">
    <property type="entry name" value="POLYISOPRENYL-TEICHOIC ACID--PEPTIDOGLYCAN TEICHOIC ACID TRANSFERASE TAGU"/>
    <property type="match status" value="1"/>
</dbReference>
<dbReference type="Pfam" id="PF03816">
    <property type="entry name" value="LytR_cpsA_psr"/>
    <property type="match status" value="1"/>
</dbReference>
<dbReference type="Gene3D" id="3.40.630.190">
    <property type="entry name" value="LCP protein"/>
    <property type="match status" value="1"/>
</dbReference>
<organism evidence="4 5">
    <name type="scientific">[Clostridium] polysaccharolyticum</name>
    <dbReference type="NCBI Taxonomy" id="29364"/>
    <lineage>
        <taxon>Bacteria</taxon>
        <taxon>Bacillati</taxon>
        <taxon>Bacillota</taxon>
        <taxon>Clostridia</taxon>
        <taxon>Lachnospirales</taxon>
        <taxon>Lachnospiraceae</taxon>
    </lineage>
</organism>
<dbReference type="RefSeq" id="WP_092477278.1">
    <property type="nucleotide sequence ID" value="NZ_FOHN01000006.1"/>
</dbReference>
<evidence type="ECO:0000313" key="5">
    <source>
        <dbReference type="Proteomes" id="UP000199800"/>
    </source>
</evidence>
<keyword evidence="2" id="KW-0812">Transmembrane</keyword>
<accession>A0A1I0AY08</accession>
<keyword evidence="2" id="KW-0472">Membrane</keyword>
<dbReference type="STRING" id="29364.SAMN04487772_10689"/>
<evidence type="ECO:0000313" key="4">
    <source>
        <dbReference type="EMBL" id="SES99291.1"/>
    </source>
</evidence>
<sequence length="371" mass="42140">MEEKNTEPIAEETKTTGQKKKKIWKKPVRIVLILLLFLAAGAFIYSDYLLDKIHYDKDNERREEYFDEDEHAKDLDEVDPSDVHWQQNLLARHEDDVINILLVGEEAILDKGRGRTDSIMIATINVKEKSLKLTSIMRDLYLQIPGYSDNKINAAFNIGGMDLLVQALNQDFALKLDGYVKVDFDSFEDVIDALGGVEITLSAKEADYLNRTNYISNPAYRNVREGTQTLNGNQALGYSRVRYVAHGDQANDFGRTQRQRNVLNAIFQKYKSKSAVELIALLPDILSFVTTDLNRTAILEYLYLAVTLHPQELETMRIPVEEKYYSARIRGMAVLVPDTLQDNIDALQAFIFGDENADNRSDGSQNSTTGE</sequence>
<comment type="similarity">
    <text evidence="1">Belongs to the LytR/CpsA/Psr (LCP) family.</text>
</comment>
<name>A0A1I0AY08_9FIRM</name>
<dbReference type="OrthoDB" id="27330at2"/>
<proteinExistence type="inferred from homology"/>
<dbReference type="Proteomes" id="UP000199800">
    <property type="component" value="Unassembled WGS sequence"/>
</dbReference>
<dbReference type="EMBL" id="FOHN01000006">
    <property type="protein sequence ID" value="SES99291.1"/>
    <property type="molecule type" value="Genomic_DNA"/>
</dbReference>
<dbReference type="InterPro" id="IPR004474">
    <property type="entry name" value="LytR_CpsA_psr"/>
</dbReference>
<feature type="transmembrane region" description="Helical" evidence="2">
    <location>
        <begin position="28"/>
        <end position="45"/>
    </location>
</feature>
<dbReference type="PANTHER" id="PTHR33392:SF6">
    <property type="entry name" value="POLYISOPRENYL-TEICHOIC ACID--PEPTIDOGLYCAN TEICHOIC ACID TRANSFERASE TAGU"/>
    <property type="match status" value="1"/>
</dbReference>